<evidence type="ECO:0000256" key="3">
    <source>
        <dbReference type="ARBA" id="ARBA00022968"/>
    </source>
</evidence>
<evidence type="ECO:0000313" key="7">
    <source>
        <dbReference type="EMBL" id="AQP52463.1"/>
    </source>
</evidence>
<evidence type="ECO:0000256" key="2">
    <source>
        <dbReference type="ARBA" id="ARBA00022748"/>
    </source>
</evidence>
<dbReference type="GO" id="GO:0030313">
    <property type="term" value="C:cell envelope"/>
    <property type="evidence" value="ECO:0007669"/>
    <property type="project" value="UniProtKB-SubCell"/>
</dbReference>
<evidence type="ECO:0000259" key="6">
    <source>
        <dbReference type="PROSITE" id="PS51352"/>
    </source>
</evidence>
<keyword evidence="3" id="KW-0812">Transmembrane</keyword>
<feature type="domain" description="Thioredoxin" evidence="6">
    <location>
        <begin position="43"/>
        <end position="184"/>
    </location>
</feature>
<reference evidence="7 8" key="1">
    <citation type="journal article" date="2008" name="Int. J. Syst. Evol. Microbiol.">
        <title>Tessaracoccus flavescens sp. nov., isolated from marine sediment.</title>
        <authorList>
            <person name="Lee D.W."/>
            <person name="Lee S.D."/>
        </authorList>
    </citation>
    <scope>NUCLEOTIDE SEQUENCE [LARGE SCALE GENOMIC DNA]</scope>
    <source>
        <strain evidence="7 8">SST-39T</strain>
    </source>
</reference>
<proteinExistence type="predicted"/>
<evidence type="ECO:0000256" key="4">
    <source>
        <dbReference type="ARBA" id="ARBA00023157"/>
    </source>
</evidence>
<dbReference type="InterPro" id="IPR036249">
    <property type="entry name" value="Thioredoxin-like_sf"/>
</dbReference>
<dbReference type="GO" id="GO:0016209">
    <property type="term" value="F:antioxidant activity"/>
    <property type="evidence" value="ECO:0007669"/>
    <property type="project" value="InterPro"/>
</dbReference>
<evidence type="ECO:0000256" key="5">
    <source>
        <dbReference type="ARBA" id="ARBA00023284"/>
    </source>
</evidence>
<organism evidence="7 8">
    <name type="scientific">Tessaracoccus flavescens</name>
    <dbReference type="NCBI Taxonomy" id="399497"/>
    <lineage>
        <taxon>Bacteria</taxon>
        <taxon>Bacillati</taxon>
        <taxon>Actinomycetota</taxon>
        <taxon>Actinomycetes</taxon>
        <taxon>Propionibacteriales</taxon>
        <taxon>Propionibacteriaceae</taxon>
        <taxon>Tessaracoccus</taxon>
    </lineage>
</organism>
<name>A0A1Q2D2H1_9ACTN</name>
<dbReference type="STRING" id="399497.BW733_04585"/>
<keyword evidence="5" id="KW-0676">Redox-active center</keyword>
<keyword evidence="8" id="KW-1185">Reference proteome</keyword>
<sequence length="186" mass="18972">MAALFALTACTAEPGGNSGDETGDSGGGAGFVTGDGTVTIVPEGDREIAPVISGPTVTGGEASTADHAGKIIVLNVWGSWCAPCRKEAPELVKASEELGEDVAFLGLNTREQDKAPALAFERAFGIEYPSIYDGSGKLLLDFGKLPPKAIPSTLVIDEEGRIAARVLGAVDAKTLVGIVDDVKSAS</sequence>
<dbReference type="EMBL" id="CP019607">
    <property type="protein sequence ID" value="AQP52463.1"/>
    <property type="molecule type" value="Genomic_DNA"/>
</dbReference>
<dbReference type="PROSITE" id="PS51352">
    <property type="entry name" value="THIOREDOXIN_2"/>
    <property type="match status" value="1"/>
</dbReference>
<evidence type="ECO:0000256" key="1">
    <source>
        <dbReference type="ARBA" id="ARBA00004196"/>
    </source>
</evidence>
<dbReference type="GO" id="GO:0017004">
    <property type="term" value="P:cytochrome complex assembly"/>
    <property type="evidence" value="ECO:0007669"/>
    <property type="project" value="UniProtKB-KW"/>
</dbReference>
<dbReference type="SUPFAM" id="SSF52833">
    <property type="entry name" value="Thioredoxin-like"/>
    <property type="match status" value="1"/>
</dbReference>
<dbReference type="PROSITE" id="PS00194">
    <property type="entry name" value="THIOREDOXIN_1"/>
    <property type="match status" value="1"/>
</dbReference>
<protein>
    <recommendedName>
        <fullName evidence="6">Thioredoxin domain-containing protein</fullName>
    </recommendedName>
</protein>
<accession>A0A1Q2D2H1</accession>
<evidence type="ECO:0000313" key="8">
    <source>
        <dbReference type="Proteomes" id="UP000188235"/>
    </source>
</evidence>
<dbReference type="CDD" id="cd02966">
    <property type="entry name" value="TlpA_like_family"/>
    <property type="match status" value="1"/>
</dbReference>
<dbReference type="AlphaFoldDB" id="A0A1Q2D2H1"/>
<dbReference type="InterPro" id="IPR013766">
    <property type="entry name" value="Thioredoxin_domain"/>
</dbReference>
<dbReference type="Gene3D" id="3.40.30.10">
    <property type="entry name" value="Glutaredoxin"/>
    <property type="match status" value="1"/>
</dbReference>
<dbReference type="KEGG" id="tfa:BW733_04585"/>
<keyword evidence="4" id="KW-1015">Disulfide bond</keyword>
<gene>
    <name evidence="7" type="ORF">BW733_04585</name>
</gene>
<dbReference type="Proteomes" id="UP000188235">
    <property type="component" value="Chromosome"/>
</dbReference>
<keyword evidence="2" id="KW-0201">Cytochrome c-type biogenesis</keyword>
<dbReference type="Pfam" id="PF00578">
    <property type="entry name" value="AhpC-TSA"/>
    <property type="match status" value="1"/>
</dbReference>
<dbReference type="PANTHER" id="PTHR42852:SF6">
    <property type="entry name" value="THIOL:DISULFIDE INTERCHANGE PROTEIN DSBE"/>
    <property type="match status" value="1"/>
</dbReference>
<comment type="subcellular location">
    <subcellularLocation>
        <location evidence="1">Cell envelope</location>
    </subcellularLocation>
</comment>
<dbReference type="PANTHER" id="PTHR42852">
    <property type="entry name" value="THIOL:DISULFIDE INTERCHANGE PROTEIN DSBE"/>
    <property type="match status" value="1"/>
</dbReference>
<dbReference type="InterPro" id="IPR050553">
    <property type="entry name" value="Thioredoxin_ResA/DsbE_sf"/>
</dbReference>
<keyword evidence="3" id="KW-0735">Signal-anchor</keyword>
<dbReference type="GO" id="GO:0016491">
    <property type="term" value="F:oxidoreductase activity"/>
    <property type="evidence" value="ECO:0007669"/>
    <property type="project" value="InterPro"/>
</dbReference>
<dbReference type="InterPro" id="IPR000866">
    <property type="entry name" value="AhpC/TSA"/>
</dbReference>
<dbReference type="InterPro" id="IPR017937">
    <property type="entry name" value="Thioredoxin_CS"/>
</dbReference>